<dbReference type="OrthoDB" id="9781069at2"/>
<keyword evidence="1" id="KW-0812">Transmembrane</keyword>
<evidence type="ECO:0000256" key="1">
    <source>
        <dbReference type="SAM" id="Phobius"/>
    </source>
</evidence>
<dbReference type="STRING" id="1126833.VN24_11640"/>
<reference evidence="3" key="2">
    <citation type="submission" date="2015-03" db="EMBL/GenBank/DDBJ databases">
        <title>Genome sequence of Paenibacillus beijingensis strain DSM 24997T.</title>
        <authorList>
            <person name="Kwak Y."/>
            <person name="Shin J.-H."/>
        </authorList>
    </citation>
    <scope>NUCLEOTIDE SEQUENCE [LARGE SCALE GENOMIC DNA]</scope>
    <source>
        <strain evidence="3">DSM 24997</strain>
    </source>
</reference>
<feature type="transmembrane region" description="Helical" evidence="1">
    <location>
        <begin position="189"/>
        <end position="206"/>
    </location>
</feature>
<feature type="transmembrane region" description="Helical" evidence="1">
    <location>
        <begin position="137"/>
        <end position="153"/>
    </location>
</feature>
<reference evidence="2 3" key="1">
    <citation type="journal article" date="2015" name="J. Biotechnol.">
        <title>Complete genome sequence of Paenibacillus beijingensis 7188(T) (=DSM 24997(T)), a novel rhizobacterium from jujube garden soil.</title>
        <authorList>
            <person name="Kwak Y."/>
            <person name="Shin J.H."/>
        </authorList>
    </citation>
    <scope>NUCLEOTIDE SEQUENCE [LARGE SCALE GENOMIC DNA]</scope>
    <source>
        <strain evidence="2 3">DSM 24997</strain>
    </source>
</reference>
<dbReference type="Pfam" id="PF05857">
    <property type="entry name" value="TraX"/>
    <property type="match status" value="1"/>
</dbReference>
<name>A0A0D5NJ50_9BACL</name>
<keyword evidence="1" id="KW-1133">Transmembrane helix</keyword>
<dbReference type="RefSeq" id="WP_045670543.1">
    <property type="nucleotide sequence ID" value="NZ_CP011058.1"/>
</dbReference>
<feature type="transmembrane region" description="Helical" evidence="1">
    <location>
        <begin position="24"/>
        <end position="41"/>
    </location>
</feature>
<organism evidence="2 3">
    <name type="scientific">Paenibacillus beijingensis</name>
    <dbReference type="NCBI Taxonomy" id="1126833"/>
    <lineage>
        <taxon>Bacteria</taxon>
        <taxon>Bacillati</taxon>
        <taxon>Bacillota</taxon>
        <taxon>Bacilli</taxon>
        <taxon>Bacillales</taxon>
        <taxon>Paenibacillaceae</taxon>
        <taxon>Paenibacillus</taxon>
    </lineage>
</organism>
<dbReference type="Proteomes" id="UP000032633">
    <property type="component" value="Chromosome"/>
</dbReference>
<keyword evidence="1" id="KW-0472">Membrane</keyword>
<dbReference type="KEGG" id="pbj:VN24_11640"/>
<feature type="transmembrane region" description="Helical" evidence="1">
    <location>
        <begin position="160"/>
        <end position="177"/>
    </location>
</feature>
<proteinExistence type="predicted"/>
<feature type="transmembrane region" description="Helical" evidence="1">
    <location>
        <begin position="76"/>
        <end position="93"/>
    </location>
</feature>
<evidence type="ECO:0008006" key="4">
    <source>
        <dbReference type="Google" id="ProtNLM"/>
    </source>
</evidence>
<feature type="transmembrane region" description="Helical" evidence="1">
    <location>
        <begin position="105"/>
        <end position="131"/>
    </location>
</feature>
<dbReference type="AlphaFoldDB" id="A0A0D5NJ50"/>
<gene>
    <name evidence="2" type="ORF">VN24_11640</name>
</gene>
<accession>A0A0D5NJ50</accession>
<dbReference type="EMBL" id="CP011058">
    <property type="protein sequence ID" value="AJY75110.1"/>
    <property type="molecule type" value="Genomic_DNA"/>
</dbReference>
<dbReference type="InterPro" id="IPR008875">
    <property type="entry name" value="TraX"/>
</dbReference>
<evidence type="ECO:0000313" key="3">
    <source>
        <dbReference type="Proteomes" id="UP000032633"/>
    </source>
</evidence>
<dbReference type="HOGENOM" id="CLU_074054_0_0_9"/>
<keyword evidence="3" id="KW-1185">Reference proteome</keyword>
<sequence length="207" mass="24218">MQVIAMLTMLIDHIGLVFFKNDPWWRIAGRLAFPIYAYYIVLGYQHTKSIKNYMNRLLLLTLISQIPYMLALNSAAKLNVVGTLYLCLVVLYVTDHQKRVVSVPVAVIIAAIMEFLNFDYGFYGLALVLIYRYMQNHYIVFAHLMLNLLVMLLKPGWEIQIFSIFATLAIVYGPKVYRVLERRSVPNWLWRSFYPAHLALIALFKWF</sequence>
<dbReference type="PATRIC" id="fig|1126833.4.peg.2547"/>
<evidence type="ECO:0000313" key="2">
    <source>
        <dbReference type="EMBL" id="AJY75110.1"/>
    </source>
</evidence>
<protein>
    <recommendedName>
        <fullName evidence="4">Conjugal transfer protein TraX</fullName>
    </recommendedName>
</protein>